<evidence type="ECO:0000256" key="1">
    <source>
        <dbReference type="ARBA" id="ARBA00022612"/>
    </source>
</evidence>
<keyword evidence="5" id="KW-1185">Reference proteome</keyword>
<feature type="domain" description="Phage tail tape measure protein" evidence="3">
    <location>
        <begin position="201"/>
        <end position="431"/>
    </location>
</feature>
<evidence type="ECO:0000313" key="4">
    <source>
        <dbReference type="EMBL" id="MBP1044842.1"/>
    </source>
</evidence>
<feature type="coiled-coil region" evidence="2">
    <location>
        <begin position="877"/>
        <end position="922"/>
    </location>
</feature>
<protein>
    <submittedName>
        <fullName evidence="4">Phage tail tape measure protein</fullName>
    </submittedName>
</protein>
<keyword evidence="2" id="KW-0175">Coiled coil</keyword>
<dbReference type="PANTHER" id="PTHR37813:SF1">
    <property type="entry name" value="FELS-2 PROPHAGE PROTEIN"/>
    <property type="match status" value="1"/>
</dbReference>
<feature type="coiled-coil region" evidence="2">
    <location>
        <begin position="738"/>
        <end position="765"/>
    </location>
</feature>
<dbReference type="NCBIfam" id="TIGR01760">
    <property type="entry name" value="tape_meas_TP901"/>
    <property type="match status" value="1"/>
</dbReference>
<dbReference type="PANTHER" id="PTHR37813">
    <property type="entry name" value="FELS-2 PROPHAGE PROTEIN"/>
    <property type="match status" value="1"/>
</dbReference>
<reference evidence="4 5" key="1">
    <citation type="submission" date="2020-12" db="EMBL/GenBank/DDBJ databases">
        <title>Vagococcus allomyrinae sp. nov. and Enterococcus lavae sp. nov., isolated from the larvae of Allomyrina dichotoma.</title>
        <authorList>
            <person name="Lee S.D."/>
        </authorList>
    </citation>
    <scope>NUCLEOTIDE SEQUENCE [LARGE SCALE GENOMIC DNA]</scope>
    <source>
        <strain evidence="4 5">BWM-S5</strain>
    </source>
</reference>
<gene>
    <name evidence="4" type="ORF">I6N96_01015</name>
</gene>
<dbReference type="Pfam" id="PF10145">
    <property type="entry name" value="PhageMin_Tail"/>
    <property type="match status" value="1"/>
</dbReference>
<dbReference type="RefSeq" id="WP_209555639.1">
    <property type="nucleotide sequence ID" value="NZ_JAEDXU010000001.1"/>
</dbReference>
<comment type="caution">
    <text evidence="4">The sequence shown here is derived from an EMBL/GenBank/DDBJ whole genome shotgun (WGS) entry which is preliminary data.</text>
</comment>
<sequence length="1345" mass="143307">MASGNLGVLSAKVALDTIDFNKNITALKRELKVAKSEAQLASKGITGFGTSTSSSSAQLGALTKQINLQQQALGVYDQRYREAIATQGEGSRAAQLAAQSYNETALSIQELQRQHDLLNAQINYQNSGWRRVGEGMESAGNTMTKVGDGMISVGKKWSIAGAAVGGVMTLGAKAAIDYENSFADVTKTVDGTAEELNALSDGIRAMSERVPTSAADLAQLAATAGQLGIKTPEIESFTETIAKLGTATNLAGEQGASQLAKFVNVTLPKGAVAEYDRLGSSIVALGNSYSTTEADIMNMAMRLGAAGSQVGMSQSDILGLSAALSSVGLEAEAGGSAISKALINMQLAAETGAGAFNELEQIASANGVTMEQVSAAFHAGGKEAQNLSNYLGLGKKGMSEMYKSAADAEGKLRDFADVAGMSGEQFAQAFKDDATGALGAFIQGLSTAEERGTSAIKVLDDMGITEVRLRDSLLRASNASELFAGAVDLSNTAWKENNALNAEAENKFATTANQIELAKNKINNLAITFGNELLPVIADTLEKSGPLIQSIKDMIQKFADAKPETKQFALGLTGIVVAGGPVLTFLGGLTKGLGGIITGTGKAVQWVGRARSGLLGLESAGSAASAATVTTANSVAGATGSMSLFAKAAVWATSGVTGATGALGLLTSPLGIAAGALVVGTAVWKLWGEEAWNSSQRVNRWGFDVGEEMDKTLLEVQGFSTDSMVAMQGFELGIDGSAEKVINSFRDMQEQIKETAAETNEAIQEMADALPEHLQESAQKNAETQKAMTDEVVEATGRMADQVASIYERHKNDTSKFTAEEKALVLSNRQSMIEAELNLLKISGKEKESILNGMNSNVQKMTQQQLENFTGSIGNALRKQTESYKEQVEQITEAKDAGLISAAEYSQEMSRLEASNVAMTEELGQKYAQALRAMGYDTAQIEAVFKQHGLNYQEISSKAIAASSDFEEASTILATSTEHMTQEAILGNEKWNSLVYDEKTGTLKTNVNEVIMEAAQSESGWNDIEYILKHAELNTNAHETVSIALGESGKWNEMTVEQKMLSVDNDVAMMKTLDAIAETGNWNNFKILEKELGMENSDLILKLLGSEEALQHFNSLTPTQKELLANNSDLESKISSSKATYNAWENIPDSIKNIYLQADTSGATSAQNAINSVNGKTVYIDVITREQYVRGPGGKSLEVNEKGTNYHPGGNMLVNDQSGSLYREAVRFPGGDWFVPQGRNVYIDDAPLGTQVMPAGMTRAKFKNYEYESGTGVNAGMLQPIPFKKLSAMGTQDDQQTTTKNTTITSKPVFNFNFDNIHIHSDDDINRLSEKLAENTERRLRGRLA</sequence>
<dbReference type="InterPro" id="IPR010090">
    <property type="entry name" value="Phage_tape_meas"/>
</dbReference>
<evidence type="ECO:0000256" key="2">
    <source>
        <dbReference type="SAM" id="Coils"/>
    </source>
</evidence>
<dbReference type="EMBL" id="JAEDXU010000001">
    <property type="protein sequence ID" value="MBP1044842.1"/>
    <property type="molecule type" value="Genomic_DNA"/>
</dbReference>
<name>A0ABS4CFX2_9ENTE</name>
<dbReference type="Proteomes" id="UP000673375">
    <property type="component" value="Unassembled WGS sequence"/>
</dbReference>
<organism evidence="4 5">
    <name type="scientific">Enterococcus larvae</name>
    <dbReference type="NCBI Taxonomy" id="2794352"/>
    <lineage>
        <taxon>Bacteria</taxon>
        <taxon>Bacillati</taxon>
        <taxon>Bacillota</taxon>
        <taxon>Bacilli</taxon>
        <taxon>Lactobacillales</taxon>
        <taxon>Enterococcaceae</taxon>
        <taxon>Enterococcus</taxon>
    </lineage>
</organism>
<keyword evidence="1" id="KW-1188">Viral release from host cell</keyword>
<evidence type="ECO:0000313" key="5">
    <source>
        <dbReference type="Proteomes" id="UP000673375"/>
    </source>
</evidence>
<evidence type="ECO:0000259" key="3">
    <source>
        <dbReference type="Pfam" id="PF10145"/>
    </source>
</evidence>
<proteinExistence type="predicted"/>
<accession>A0ABS4CFX2</accession>